<evidence type="ECO:0000256" key="1">
    <source>
        <dbReference type="SAM" id="MobiDB-lite"/>
    </source>
</evidence>
<evidence type="ECO:0000313" key="2">
    <source>
        <dbReference type="EMBL" id="BAO19212.1"/>
    </source>
</evidence>
<reference evidence="2" key="1">
    <citation type="journal article" date="2014" name="Microbiology">
        <title>A 2,4-dichlorophenoxyacetic acid degradation plasmid pM7012 discloses distribution of an unclassified megaplasmid group across bacterial species.</title>
        <authorList>
            <person name="Sakai Y."/>
            <person name="Ogawa N."/>
            <person name="Shimomura Y."/>
            <person name="Fujii T."/>
        </authorList>
    </citation>
    <scope>NUCLEOTIDE SEQUENCE</scope>
    <source>
        <strain evidence="2">M701</strain>
    </source>
</reference>
<accession>V5YP87</accession>
<sequence length="144" mass="15830">MMHTCYGLECLDVVFCEGHYGSAVFRPAPSWQNLGRPFLPVRDVSRKTACRTVPVLDSSQLPSLCRSGAEMPHDGACVWEGSLLPPETHPPHARSNGNSPNFFQSHQENQHHERKRKDVSGQPVRSGTAAILGRSVSGEVREGL</sequence>
<proteinExistence type="predicted"/>
<protein>
    <submittedName>
        <fullName evidence="2">Uncharacterized protein</fullName>
    </submittedName>
</protein>
<feature type="region of interest" description="Disordered" evidence="1">
    <location>
        <begin position="81"/>
        <end position="144"/>
    </location>
</feature>
<feature type="compositionally biased region" description="Polar residues" evidence="1">
    <location>
        <begin position="95"/>
        <end position="107"/>
    </location>
</feature>
<organism evidence="2">
    <name type="scientific">Burkholderia sp. M701</name>
    <dbReference type="NCBI Taxonomy" id="326454"/>
    <lineage>
        <taxon>Bacteria</taxon>
        <taxon>Pseudomonadati</taxon>
        <taxon>Pseudomonadota</taxon>
        <taxon>Betaproteobacteria</taxon>
        <taxon>Burkholderiales</taxon>
        <taxon>Burkholderiaceae</taxon>
        <taxon>Burkholderia</taxon>
    </lineage>
</organism>
<keyword evidence="2" id="KW-0614">Plasmid</keyword>
<feature type="compositionally biased region" description="Basic and acidic residues" evidence="1">
    <location>
        <begin position="108"/>
        <end position="119"/>
    </location>
</feature>
<geneLocation type="plasmid" evidence="2">
    <name>pM7012</name>
</geneLocation>
<dbReference type="AlphaFoldDB" id="V5YP87"/>
<name>V5YP87_9BURK</name>
<dbReference type="EMBL" id="AB853026">
    <property type="protein sequence ID" value="BAO19212.1"/>
    <property type="molecule type" value="Genomic_DNA"/>
</dbReference>
<reference evidence="2" key="2">
    <citation type="submission" date="2024-06" db="EMBL/GenBank/DDBJ databases">
        <authorList>
            <person name="Sakai Y."/>
            <person name="Fujii T."/>
        </authorList>
    </citation>
    <scope>NUCLEOTIDE SEQUENCE</scope>
    <source>
        <strain evidence="2">M701</strain>
        <plasmid evidence="2">pM7012</plasmid>
    </source>
</reference>